<evidence type="ECO:0000256" key="6">
    <source>
        <dbReference type="ARBA" id="ARBA00023136"/>
    </source>
</evidence>
<dbReference type="PANTHER" id="PTHR30558">
    <property type="entry name" value="EXBD MEMBRANE COMPONENT OF PMF-DRIVEN MACROMOLECULE IMPORT SYSTEM"/>
    <property type="match status" value="1"/>
</dbReference>
<evidence type="ECO:0000256" key="2">
    <source>
        <dbReference type="ARBA" id="ARBA00005811"/>
    </source>
</evidence>
<keyword evidence="4 7" id="KW-0812">Transmembrane</keyword>
<evidence type="ECO:0000256" key="4">
    <source>
        <dbReference type="ARBA" id="ARBA00022692"/>
    </source>
</evidence>
<dbReference type="EMBL" id="MFNE01000018">
    <property type="protein sequence ID" value="OGG96181.1"/>
    <property type="molecule type" value="Genomic_DNA"/>
</dbReference>
<evidence type="ECO:0000313" key="9">
    <source>
        <dbReference type="EMBL" id="OGG96181.1"/>
    </source>
</evidence>
<comment type="subcellular location">
    <subcellularLocation>
        <location evidence="1">Cell membrane</location>
        <topology evidence="1">Single-pass membrane protein</topology>
    </subcellularLocation>
    <subcellularLocation>
        <location evidence="7">Cell membrane</location>
        <topology evidence="7">Single-pass type II membrane protein</topology>
    </subcellularLocation>
</comment>
<evidence type="ECO:0000256" key="5">
    <source>
        <dbReference type="ARBA" id="ARBA00022989"/>
    </source>
</evidence>
<feature type="transmembrane region" description="Helical" evidence="8">
    <location>
        <begin position="21"/>
        <end position="45"/>
    </location>
</feature>
<sequence length="142" mass="16178">MFRSGGPLRRRLERSSDPIAEINVTPFVDVLLVLVVVLLVASPFLHRQINIDLPKEQVKERNTKAEERLIISLNKKGALFLGSEEFSEKELYKKVHRWVAAHPGQRVFIRADKSVKYQEVVHLMAKLKEAGANRLGLLVAEK</sequence>
<dbReference type="InterPro" id="IPR003400">
    <property type="entry name" value="ExbD"/>
</dbReference>
<keyword evidence="5 8" id="KW-1133">Transmembrane helix</keyword>
<evidence type="ECO:0000256" key="8">
    <source>
        <dbReference type="SAM" id="Phobius"/>
    </source>
</evidence>
<keyword evidence="7" id="KW-0653">Protein transport</keyword>
<dbReference type="Proteomes" id="UP000178449">
    <property type="component" value="Unassembled WGS sequence"/>
</dbReference>
<name>A0A1F6GDJ3_9PROT</name>
<evidence type="ECO:0000256" key="1">
    <source>
        <dbReference type="ARBA" id="ARBA00004162"/>
    </source>
</evidence>
<evidence type="ECO:0000256" key="7">
    <source>
        <dbReference type="RuleBase" id="RU003879"/>
    </source>
</evidence>
<keyword evidence="6 8" id="KW-0472">Membrane</keyword>
<gene>
    <name evidence="9" type="ORF">A2527_04580</name>
</gene>
<evidence type="ECO:0008006" key="11">
    <source>
        <dbReference type="Google" id="ProtNLM"/>
    </source>
</evidence>
<proteinExistence type="inferred from homology"/>
<protein>
    <recommendedName>
        <fullName evidence="11">Biopolymer transporter ExbD</fullName>
    </recommendedName>
</protein>
<organism evidence="9 10">
    <name type="scientific">Candidatus Lambdaproteobacteria bacterium RIFOXYD2_FULL_50_16</name>
    <dbReference type="NCBI Taxonomy" id="1817772"/>
    <lineage>
        <taxon>Bacteria</taxon>
        <taxon>Pseudomonadati</taxon>
        <taxon>Pseudomonadota</taxon>
        <taxon>Candidatus Lambdaproteobacteria</taxon>
    </lineage>
</organism>
<dbReference type="PANTHER" id="PTHR30558:SF7">
    <property type="entry name" value="TOL-PAL SYSTEM PROTEIN TOLR"/>
    <property type="match status" value="1"/>
</dbReference>
<comment type="similarity">
    <text evidence="2 7">Belongs to the ExbD/TolR family.</text>
</comment>
<reference evidence="9 10" key="1">
    <citation type="journal article" date="2016" name="Nat. Commun.">
        <title>Thousands of microbial genomes shed light on interconnected biogeochemical processes in an aquifer system.</title>
        <authorList>
            <person name="Anantharaman K."/>
            <person name="Brown C.T."/>
            <person name="Hug L.A."/>
            <person name="Sharon I."/>
            <person name="Castelle C.J."/>
            <person name="Probst A.J."/>
            <person name="Thomas B.C."/>
            <person name="Singh A."/>
            <person name="Wilkins M.J."/>
            <person name="Karaoz U."/>
            <person name="Brodie E.L."/>
            <person name="Williams K.H."/>
            <person name="Hubbard S.S."/>
            <person name="Banfield J.F."/>
        </authorList>
    </citation>
    <scope>NUCLEOTIDE SEQUENCE [LARGE SCALE GENOMIC DNA]</scope>
</reference>
<evidence type="ECO:0000313" key="10">
    <source>
        <dbReference type="Proteomes" id="UP000178449"/>
    </source>
</evidence>
<dbReference type="Gene3D" id="3.30.420.270">
    <property type="match status" value="1"/>
</dbReference>
<evidence type="ECO:0000256" key="3">
    <source>
        <dbReference type="ARBA" id="ARBA00022475"/>
    </source>
</evidence>
<accession>A0A1F6GDJ3</accession>
<dbReference type="AlphaFoldDB" id="A0A1F6GDJ3"/>
<keyword evidence="3" id="KW-1003">Cell membrane</keyword>
<dbReference type="GO" id="GO:0022857">
    <property type="term" value="F:transmembrane transporter activity"/>
    <property type="evidence" value="ECO:0007669"/>
    <property type="project" value="InterPro"/>
</dbReference>
<keyword evidence="7" id="KW-0813">Transport</keyword>
<dbReference type="GO" id="GO:0015031">
    <property type="term" value="P:protein transport"/>
    <property type="evidence" value="ECO:0007669"/>
    <property type="project" value="UniProtKB-KW"/>
</dbReference>
<dbReference type="Pfam" id="PF02472">
    <property type="entry name" value="ExbD"/>
    <property type="match status" value="1"/>
</dbReference>
<comment type="caution">
    <text evidence="9">The sequence shown here is derived from an EMBL/GenBank/DDBJ whole genome shotgun (WGS) entry which is preliminary data.</text>
</comment>
<dbReference type="STRING" id="1817772.A2527_04580"/>
<dbReference type="GO" id="GO:0005886">
    <property type="term" value="C:plasma membrane"/>
    <property type="evidence" value="ECO:0007669"/>
    <property type="project" value="UniProtKB-SubCell"/>
</dbReference>